<dbReference type="HOGENOM" id="CLU_2363874_0_0_1"/>
<evidence type="ECO:0000313" key="1">
    <source>
        <dbReference type="EMBL" id="EOY25491.1"/>
    </source>
</evidence>
<keyword evidence="2" id="KW-1185">Reference proteome</keyword>
<dbReference type="AlphaFoldDB" id="A0A061G7D8"/>
<name>A0A061G7D8_THECC</name>
<accession>A0A061G7D8</accession>
<sequence length="96" mass="10817">MIILQGTSQFLQGSFRVDDLSERDLASFTYNSISSSISQQSSNDYAIEDRALVCPHLIKIASLAADHRFRHDVYRHLLDKILPGIIAEADFLACYL</sequence>
<gene>
    <name evidence="1" type="ORF">TCM_026906</name>
</gene>
<protein>
    <submittedName>
        <fullName evidence="1">Uncharacterized protein</fullName>
    </submittedName>
</protein>
<dbReference type="InParanoid" id="A0A061G7D8"/>
<dbReference type="Gramene" id="EOY25491">
    <property type="protein sequence ID" value="EOY25491"/>
    <property type="gene ID" value="TCM_026906"/>
</dbReference>
<proteinExistence type="predicted"/>
<dbReference type="EMBL" id="CM001884">
    <property type="protein sequence ID" value="EOY25491.1"/>
    <property type="molecule type" value="Genomic_DNA"/>
</dbReference>
<reference evidence="1 2" key="1">
    <citation type="journal article" date="2013" name="Genome Biol.">
        <title>The genome sequence of the most widely cultivated cacao type and its use to identify candidate genes regulating pod color.</title>
        <authorList>
            <person name="Motamayor J.C."/>
            <person name="Mockaitis K."/>
            <person name="Schmutz J."/>
            <person name="Haiminen N."/>
            <person name="Iii D.L."/>
            <person name="Cornejo O."/>
            <person name="Findley S.D."/>
            <person name="Zheng P."/>
            <person name="Utro F."/>
            <person name="Royaert S."/>
            <person name="Saski C."/>
            <person name="Jenkins J."/>
            <person name="Podicheti R."/>
            <person name="Zhao M."/>
            <person name="Scheffler B.E."/>
            <person name="Stack J.C."/>
            <person name="Feltus F.A."/>
            <person name="Mustiga G.M."/>
            <person name="Amores F."/>
            <person name="Phillips W."/>
            <person name="Marelli J.P."/>
            <person name="May G.D."/>
            <person name="Shapiro H."/>
            <person name="Ma J."/>
            <person name="Bustamante C.D."/>
            <person name="Schnell R.J."/>
            <person name="Main D."/>
            <person name="Gilbert D."/>
            <person name="Parida L."/>
            <person name="Kuhn D.N."/>
        </authorList>
    </citation>
    <scope>NUCLEOTIDE SEQUENCE [LARGE SCALE GENOMIC DNA]</scope>
    <source>
        <strain evidence="2">cv. Matina 1-6</strain>
    </source>
</reference>
<evidence type="ECO:0000313" key="2">
    <source>
        <dbReference type="Proteomes" id="UP000026915"/>
    </source>
</evidence>
<organism evidence="1 2">
    <name type="scientific">Theobroma cacao</name>
    <name type="common">Cacao</name>
    <name type="synonym">Cocoa</name>
    <dbReference type="NCBI Taxonomy" id="3641"/>
    <lineage>
        <taxon>Eukaryota</taxon>
        <taxon>Viridiplantae</taxon>
        <taxon>Streptophyta</taxon>
        <taxon>Embryophyta</taxon>
        <taxon>Tracheophyta</taxon>
        <taxon>Spermatophyta</taxon>
        <taxon>Magnoliopsida</taxon>
        <taxon>eudicotyledons</taxon>
        <taxon>Gunneridae</taxon>
        <taxon>Pentapetalae</taxon>
        <taxon>rosids</taxon>
        <taxon>malvids</taxon>
        <taxon>Malvales</taxon>
        <taxon>Malvaceae</taxon>
        <taxon>Byttnerioideae</taxon>
        <taxon>Theobroma</taxon>
    </lineage>
</organism>
<dbReference type="Proteomes" id="UP000026915">
    <property type="component" value="Chromosome 6"/>
</dbReference>